<dbReference type="GO" id="GO:0008270">
    <property type="term" value="F:zinc ion binding"/>
    <property type="evidence" value="ECO:0007669"/>
    <property type="project" value="UniProtKB-KW"/>
</dbReference>
<dbReference type="GO" id="GO:0009898">
    <property type="term" value="C:cytoplasmic side of plasma membrane"/>
    <property type="evidence" value="ECO:0007669"/>
    <property type="project" value="TreeGrafter"/>
</dbReference>
<dbReference type="PROSITE" id="PS50089">
    <property type="entry name" value="ZF_RING_2"/>
    <property type="match status" value="1"/>
</dbReference>
<name>A0A1E1X5S6_9ACAR</name>
<dbReference type="InterPro" id="IPR008974">
    <property type="entry name" value="TRAF-like"/>
</dbReference>
<evidence type="ECO:0000256" key="4">
    <source>
        <dbReference type="PROSITE-ProRule" id="PRU00175"/>
    </source>
</evidence>
<organism evidence="6">
    <name type="scientific">Amblyomma aureolatum</name>
    <dbReference type="NCBI Taxonomy" id="187763"/>
    <lineage>
        <taxon>Eukaryota</taxon>
        <taxon>Metazoa</taxon>
        <taxon>Ecdysozoa</taxon>
        <taxon>Arthropoda</taxon>
        <taxon>Chelicerata</taxon>
        <taxon>Arachnida</taxon>
        <taxon>Acari</taxon>
        <taxon>Parasitiformes</taxon>
        <taxon>Ixodida</taxon>
        <taxon>Ixodoidea</taxon>
        <taxon>Ixodidae</taxon>
        <taxon>Amblyomminae</taxon>
        <taxon>Amblyomma</taxon>
    </lineage>
</organism>
<feature type="non-terminal residue" evidence="6">
    <location>
        <position position="1"/>
    </location>
</feature>
<dbReference type="PANTHER" id="PTHR10131">
    <property type="entry name" value="TNF RECEPTOR ASSOCIATED FACTOR"/>
    <property type="match status" value="1"/>
</dbReference>
<dbReference type="Pfam" id="PF21355">
    <property type="entry name" value="TRAF-mep_MATH"/>
    <property type="match status" value="1"/>
</dbReference>
<keyword evidence="6" id="KW-0675">Receptor</keyword>
<dbReference type="PROSITE" id="PS00518">
    <property type="entry name" value="ZF_RING_1"/>
    <property type="match status" value="1"/>
</dbReference>
<dbReference type="InterPro" id="IPR017907">
    <property type="entry name" value="Znf_RING_CS"/>
</dbReference>
<dbReference type="GO" id="GO:0005164">
    <property type="term" value="F:tumor necrosis factor receptor binding"/>
    <property type="evidence" value="ECO:0007669"/>
    <property type="project" value="TreeGrafter"/>
</dbReference>
<keyword evidence="3" id="KW-0862">Zinc</keyword>
<feature type="domain" description="RING-type" evidence="5">
    <location>
        <begin position="28"/>
        <end position="67"/>
    </location>
</feature>
<dbReference type="Gene3D" id="2.60.210.10">
    <property type="entry name" value="Apoptosis, Tumor Necrosis Factor Receptor Associated Protein 2, Chain A"/>
    <property type="match status" value="1"/>
</dbReference>
<accession>A0A1E1X5S6</accession>
<dbReference type="SUPFAM" id="SSF49599">
    <property type="entry name" value="TRAF domain-like"/>
    <property type="match status" value="2"/>
</dbReference>
<dbReference type="PANTHER" id="PTHR10131:SF138">
    <property type="entry name" value="RE66324P"/>
    <property type="match status" value="1"/>
</dbReference>
<dbReference type="AlphaFoldDB" id="A0A1E1X5S6"/>
<dbReference type="InterPro" id="IPR049342">
    <property type="entry name" value="TRAF1-6_MATH_dom"/>
</dbReference>
<protein>
    <submittedName>
        <fullName evidence="6">Putative tnf receptor-associated factor 6</fullName>
    </submittedName>
</protein>
<keyword evidence="1" id="KW-0479">Metal-binding</keyword>
<proteinExistence type="evidence at transcript level"/>
<evidence type="ECO:0000256" key="1">
    <source>
        <dbReference type="ARBA" id="ARBA00022723"/>
    </source>
</evidence>
<evidence type="ECO:0000313" key="6">
    <source>
        <dbReference type="EMBL" id="JAT94612.1"/>
    </source>
</evidence>
<dbReference type="GO" id="GO:0043122">
    <property type="term" value="P:regulation of canonical NF-kappaB signal transduction"/>
    <property type="evidence" value="ECO:0007669"/>
    <property type="project" value="TreeGrafter"/>
</dbReference>
<evidence type="ECO:0000256" key="2">
    <source>
        <dbReference type="ARBA" id="ARBA00022771"/>
    </source>
</evidence>
<reference evidence="6" key="1">
    <citation type="journal article" date="2017" name="Front. Cell. Infect. Microbiol.">
        <title>The Distinct Transcriptional Response of the Midgut of Amblyomma sculptum and Amblyomma aureolatum Ticks to Rickettsia rickettsii Correlates to Their Differences in Susceptibility to Infection.</title>
        <authorList>
            <person name="Martins L.A."/>
            <person name="Galletti M.F.B.M."/>
            <person name="Ribeiro J.M."/>
            <person name="Fujita A."/>
            <person name="Costa F.B."/>
            <person name="Labruna M.B."/>
            <person name="Daffre S."/>
            <person name="Fogaca A.C."/>
        </authorList>
    </citation>
    <scope>NUCLEOTIDE SEQUENCE</scope>
</reference>
<keyword evidence="2 4" id="KW-0863">Zinc-finger</keyword>
<dbReference type="SUPFAM" id="SSF57850">
    <property type="entry name" value="RING/U-box"/>
    <property type="match status" value="1"/>
</dbReference>
<dbReference type="InterPro" id="IPR001841">
    <property type="entry name" value="Znf_RING"/>
</dbReference>
<dbReference type="InterPro" id="IPR013083">
    <property type="entry name" value="Znf_RING/FYVE/PHD"/>
</dbReference>
<evidence type="ECO:0000256" key="3">
    <source>
        <dbReference type="ARBA" id="ARBA00022833"/>
    </source>
</evidence>
<sequence length="458" mass="52128">QYTLVGFSPELDWRPLNFVKPIPQHRVCGACGLVRKRTVFLPCMHVICESCYEQCAQESSHICPLDRQECQDEDVEWRECPAEELLRREVACWNREGGCQTATAASKISRHFQCECGHHSVSCTKCSTRVLCSDLGSHLISDCSSPAKCFESEDQVLLGYKDDKAYFTSFRQAFEEQAAEITSVLQRIVVDSAMHGDRLNEICQSMNTFKEILENELATRTPQNVDILCKSMRDLTAFNQEAKISWKTQTGKITSLFKKMAGFEEMLKDEVVKMKSETLDRFTQTAMAIRAELKKHNDRALDKIREVLRHTQILVAVSNFFVPGVKALQEKALKDGWAIYESELIYLRGYHLSPGIHLKKDGECLKVSALIRLWEGDMDEFLHWPFQHKIKLSVVHRKNGSKKECVTEPNPSDECYQIPSNSCNNAAYSPVHCLSLSALFTGGYVESDDLLFQLELLT</sequence>
<dbReference type="EMBL" id="GFAC01004576">
    <property type="protein sequence ID" value="JAT94612.1"/>
    <property type="molecule type" value="mRNA"/>
</dbReference>
<dbReference type="Gene3D" id="3.30.40.10">
    <property type="entry name" value="Zinc/RING finger domain, C3HC4 (zinc finger)"/>
    <property type="match status" value="1"/>
</dbReference>
<evidence type="ECO:0000259" key="5">
    <source>
        <dbReference type="PROSITE" id="PS50089"/>
    </source>
</evidence>